<feature type="region of interest" description="Disordered" evidence="1">
    <location>
        <begin position="1"/>
        <end position="24"/>
    </location>
</feature>
<name>A0A8H7A4R8_PLEOS</name>
<feature type="region of interest" description="Disordered" evidence="1">
    <location>
        <begin position="205"/>
        <end position="235"/>
    </location>
</feature>
<feature type="compositionally biased region" description="Low complexity" evidence="1">
    <location>
        <begin position="66"/>
        <end position="78"/>
    </location>
</feature>
<feature type="compositionally biased region" description="Low complexity" evidence="1">
    <location>
        <begin position="1"/>
        <end position="19"/>
    </location>
</feature>
<accession>A0A8H7A4R8</accession>
<evidence type="ECO:0000313" key="3">
    <source>
        <dbReference type="Proteomes" id="UP000623687"/>
    </source>
</evidence>
<comment type="caution">
    <text evidence="2">The sequence shown here is derived from an EMBL/GenBank/DDBJ whole genome shotgun (WGS) entry which is preliminary data.</text>
</comment>
<feature type="region of interest" description="Disordered" evidence="1">
    <location>
        <begin position="56"/>
        <end position="78"/>
    </location>
</feature>
<keyword evidence="3" id="KW-1185">Reference proteome</keyword>
<sequence length="431" mass="45571">MSEPLSSPTLSSSSSSFDIPSPPTYDSDDEIVWSLSSSSISTGSSNDFVVLSRALSPSNATPETPSPDSVSESSSSELSFSVDSLSSSHVSASVPVSSLPPPLPLMPSRILNVDYPTPTATPTPRVTSQSTPALIPSLTVPAGPTKAQLKRIQKAAEDAKLASEEHRQKLLRKAAAVLAERKALAQKATAKAQSAQARAQAVKGKSLQQVAEEKKSADKATKKARRARKSARKAKKNLVQAEKAAKAVAKAVNAVQTTAAKIKKQATQVVRTSKKSPPTTPKAATISVGLGSRPVIDDSAASEVASEKGDDPSSFAEASQFITSYINDPETAQTKSKVHRLALLQSIIVEFGVGTTSMLPRTITAAKAFVKSTVFVNVQDYLTVRTQGQDALKRILLPSKKALIKDIRRTGPTPRTLVKQHGLQALLVLTH</sequence>
<evidence type="ECO:0000313" key="2">
    <source>
        <dbReference type="EMBL" id="KAF7440769.1"/>
    </source>
</evidence>
<dbReference type="EMBL" id="JACETU010000001">
    <property type="protein sequence ID" value="KAF7440769.1"/>
    <property type="molecule type" value="Genomic_DNA"/>
</dbReference>
<feature type="compositionally biased region" description="Basic residues" evidence="1">
    <location>
        <begin position="222"/>
        <end position="235"/>
    </location>
</feature>
<protein>
    <submittedName>
        <fullName evidence="2">Uncharacterized protein</fullName>
    </submittedName>
</protein>
<feature type="compositionally biased region" description="Basic and acidic residues" evidence="1">
    <location>
        <begin position="211"/>
        <end position="221"/>
    </location>
</feature>
<evidence type="ECO:0000256" key="1">
    <source>
        <dbReference type="SAM" id="MobiDB-lite"/>
    </source>
</evidence>
<dbReference type="GeneID" id="59370958"/>
<dbReference type="AlphaFoldDB" id="A0A8H7A4R8"/>
<dbReference type="OrthoDB" id="2596481at2759"/>
<dbReference type="Proteomes" id="UP000623687">
    <property type="component" value="Unassembled WGS sequence"/>
</dbReference>
<gene>
    <name evidence="2" type="ORF">PC9H_001117</name>
</gene>
<dbReference type="RefSeq" id="XP_036636613.1">
    <property type="nucleotide sequence ID" value="XM_036770768.1"/>
</dbReference>
<proteinExistence type="predicted"/>
<feature type="region of interest" description="Disordered" evidence="1">
    <location>
        <begin position="114"/>
        <end position="141"/>
    </location>
</feature>
<dbReference type="VEuPathDB" id="FungiDB:PC9H_001117"/>
<organism evidence="2 3">
    <name type="scientific">Pleurotus ostreatus</name>
    <name type="common">Oyster mushroom</name>
    <name type="synonym">White-rot fungus</name>
    <dbReference type="NCBI Taxonomy" id="5322"/>
    <lineage>
        <taxon>Eukaryota</taxon>
        <taxon>Fungi</taxon>
        <taxon>Dikarya</taxon>
        <taxon>Basidiomycota</taxon>
        <taxon>Agaricomycotina</taxon>
        <taxon>Agaricomycetes</taxon>
        <taxon>Agaricomycetidae</taxon>
        <taxon>Agaricales</taxon>
        <taxon>Pleurotineae</taxon>
        <taxon>Pleurotaceae</taxon>
        <taxon>Pleurotus</taxon>
    </lineage>
</organism>
<reference evidence="2" key="1">
    <citation type="submission" date="2019-07" db="EMBL/GenBank/DDBJ databases">
        <authorList>
            <person name="Palmer J.M."/>
        </authorList>
    </citation>
    <scope>NUCLEOTIDE SEQUENCE</scope>
    <source>
        <strain evidence="2">PC9</strain>
    </source>
</reference>